<dbReference type="InterPro" id="IPR000477">
    <property type="entry name" value="RT_dom"/>
</dbReference>
<dbReference type="RefSeq" id="WP_183116288.1">
    <property type="nucleotide sequence ID" value="NZ_JABEQG010000036.1"/>
</dbReference>
<protein>
    <submittedName>
        <fullName evidence="2">RNA-directed DNA polymerase</fullName>
    </submittedName>
</protein>
<feature type="domain" description="Reverse transcriptase" evidence="1">
    <location>
        <begin position="1"/>
        <end position="256"/>
    </location>
</feature>
<dbReference type="Pfam" id="PF00078">
    <property type="entry name" value="RVT_1"/>
    <property type="match status" value="1"/>
</dbReference>
<accession>A0A7W4I7A7</accession>
<keyword evidence="2" id="KW-0695">RNA-directed DNA polymerase</keyword>
<organism evidence="2 3">
    <name type="scientific">Gluconacetobacter diazotrophicus</name>
    <name type="common">Acetobacter diazotrophicus</name>
    <dbReference type="NCBI Taxonomy" id="33996"/>
    <lineage>
        <taxon>Bacteria</taxon>
        <taxon>Pseudomonadati</taxon>
        <taxon>Pseudomonadota</taxon>
        <taxon>Alphaproteobacteria</taxon>
        <taxon>Acetobacterales</taxon>
        <taxon>Acetobacteraceae</taxon>
        <taxon>Gluconacetobacter</taxon>
    </lineage>
</organism>
<comment type="caution">
    <text evidence="2">The sequence shown here is derived from an EMBL/GenBank/DDBJ whole genome shotgun (WGS) entry which is preliminary data.</text>
</comment>
<dbReference type="EMBL" id="JABEQG010000036">
    <property type="protein sequence ID" value="MBB2157608.1"/>
    <property type="molecule type" value="Genomic_DNA"/>
</dbReference>
<dbReference type="AlphaFoldDB" id="A0A7W4I7A7"/>
<dbReference type="NCBIfam" id="NF041747">
    <property type="entry name" value="Drt3a"/>
    <property type="match status" value="1"/>
</dbReference>
<evidence type="ECO:0000259" key="1">
    <source>
        <dbReference type="PROSITE" id="PS50878"/>
    </source>
</evidence>
<evidence type="ECO:0000313" key="2">
    <source>
        <dbReference type="EMBL" id="MBB2157608.1"/>
    </source>
</evidence>
<dbReference type="PROSITE" id="PS50878">
    <property type="entry name" value="RT_POL"/>
    <property type="match status" value="1"/>
</dbReference>
<name>A0A7W4I7A7_GLUDI</name>
<dbReference type="GO" id="GO:0003964">
    <property type="term" value="F:RNA-directed DNA polymerase activity"/>
    <property type="evidence" value="ECO:0007669"/>
    <property type="project" value="UniProtKB-KW"/>
</dbReference>
<evidence type="ECO:0000313" key="3">
    <source>
        <dbReference type="Proteomes" id="UP000550787"/>
    </source>
</evidence>
<sequence length="411" mass="46784">MYDPTMHVRSIARQFQPGDFITNPTLLNEPDRKAVIANAVEIGANGFAAVAFLKSTLRGKEIYQVTDMAQLLVLRHVSKNIRRITGAKQDNRQFIIECVRTMLREGSSYRVYKFDIKSFYESANIDMILERLKNDEGFSGQSAVALSTFFTIAKAAGVSGLPRGLGLSATLAEYLLRPFDERMADMPHVWFYARFVDDIFIVTSGRENHGEFVRLAKASLPDGLMFNQKSEVFDFEKYAKHQTGCAHTVDFLGYRFHVSRPLRSGDKGVVMRTVTLDIAPAKVRKLKTRIAKSLLRFSVDGNYVDLLSRFRLITGNFNFVDRATGIRRVSGIYFNYPHVDLASSEAIPDLDKFLRNMVMAPHPRNKLRPKLATAQRRELVRLTFRDGHEKKRFYAFGPARLVELGSVWRHA</sequence>
<keyword evidence="2" id="KW-0548">Nucleotidyltransferase</keyword>
<proteinExistence type="predicted"/>
<gene>
    <name evidence="2" type="ORF">HLH33_15030</name>
</gene>
<reference evidence="2 3" key="1">
    <citation type="submission" date="2020-04" db="EMBL/GenBank/DDBJ databases">
        <title>Description of novel Gluconacetobacter.</title>
        <authorList>
            <person name="Sombolestani A."/>
        </authorList>
    </citation>
    <scope>NUCLEOTIDE SEQUENCE [LARGE SCALE GENOMIC DNA]</scope>
    <source>
        <strain evidence="2 3">LMG 7603</strain>
    </source>
</reference>
<dbReference type="Proteomes" id="UP000550787">
    <property type="component" value="Unassembled WGS sequence"/>
</dbReference>
<keyword evidence="2" id="KW-0808">Transferase</keyword>
<dbReference type="CDD" id="cd01646">
    <property type="entry name" value="RT_Bac_retron_I"/>
    <property type="match status" value="1"/>
</dbReference>